<keyword evidence="1" id="KW-0547">Nucleotide-binding</keyword>
<gene>
    <name evidence="3" type="ORF">CKO25_00550</name>
</gene>
<dbReference type="PANTHER" id="PTHR32309">
    <property type="entry name" value="TYROSINE-PROTEIN KINASE"/>
    <property type="match status" value="1"/>
</dbReference>
<keyword evidence="4" id="KW-1185">Reference proteome</keyword>
<evidence type="ECO:0000313" key="4">
    <source>
        <dbReference type="Proteomes" id="UP001138802"/>
    </source>
</evidence>
<reference evidence="3 4" key="1">
    <citation type="journal article" date="2020" name="Microorganisms">
        <title>Osmotic Adaptation and Compatible Solute Biosynthesis of Phototrophic Bacteria as Revealed from Genome Analyses.</title>
        <authorList>
            <person name="Imhoff J.F."/>
            <person name="Rahn T."/>
            <person name="Kunzel S."/>
            <person name="Keller A."/>
            <person name="Neulinger S.C."/>
        </authorList>
    </citation>
    <scope>NUCLEOTIDE SEQUENCE [LARGE SCALE GENOMIC DNA]</scope>
    <source>
        <strain evidence="3 4">DSM 21303</strain>
    </source>
</reference>
<sequence>MHERPPSERLQRQALAQIAESKRMVLAVRHALAQRQPATVLITSAAPHEGKSLLGASLASAAVSMGEERILVMDLNWYRPALHQFFGRDLLHTSDEIATRPLADVIDSGGEGEPDRLLAPTDHDQVAGSALNGPAVARRLITSARELYDTIFIDTASVFPTNRMMMDPVMLASMVDGVMMVIQSRSTARQQAKRAYKTIELSGANIIGAVLNHSESLGRA</sequence>
<comment type="caution">
    <text evidence="3">The sequence shown here is derived from an EMBL/GenBank/DDBJ whole genome shotgun (WGS) entry which is preliminary data.</text>
</comment>
<dbReference type="InterPro" id="IPR050445">
    <property type="entry name" value="Bact_polysacc_biosynth/exp"/>
</dbReference>
<dbReference type="PANTHER" id="PTHR32309:SF31">
    <property type="entry name" value="CAPSULAR EXOPOLYSACCHARIDE FAMILY"/>
    <property type="match status" value="1"/>
</dbReference>
<evidence type="ECO:0008006" key="5">
    <source>
        <dbReference type="Google" id="ProtNLM"/>
    </source>
</evidence>
<evidence type="ECO:0000256" key="2">
    <source>
        <dbReference type="ARBA" id="ARBA00022840"/>
    </source>
</evidence>
<name>A0A9X0WEI9_9GAMM</name>
<dbReference type="CDD" id="cd05387">
    <property type="entry name" value="BY-kinase"/>
    <property type="match status" value="1"/>
</dbReference>
<protein>
    <recommendedName>
        <fullName evidence="5">Tyrosine-protein kinase family protein</fullName>
    </recommendedName>
</protein>
<evidence type="ECO:0000313" key="3">
    <source>
        <dbReference type="EMBL" id="MBK1643167.1"/>
    </source>
</evidence>
<dbReference type="SUPFAM" id="SSF52540">
    <property type="entry name" value="P-loop containing nucleoside triphosphate hydrolases"/>
    <property type="match status" value="1"/>
</dbReference>
<dbReference type="InterPro" id="IPR005702">
    <property type="entry name" value="Wzc-like_C"/>
</dbReference>
<dbReference type="EMBL" id="NRSD01000001">
    <property type="protein sequence ID" value="MBK1643167.1"/>
    <property type="molecule type" value="Genomic_DNA"/>
</dbReference>
<dbReference type="InterPro" id="IPR027417">
    <property type="entry name" value="P-loop_NTPase"/>
</dbReference>
<keyword evidence="2" id="KW-0067">ATP-binding</keyword>
<dbReference type="AlphaFoldDB" id="A0A9X0WEI9"/>
<evidence type="ECO:0000256" key="1">
    <source>
        <dbReference type="ARBA" id="ARBA00022741"/>
    </source>
</evidence>
<proteinExistence type="predicted"/>
<dbReference type="Gene3D" id="3.40.50.300">
    <property type="entry name" value="P-loop containing nucleotide triphosphate hydrolases"/>
    <property type="match status" value="1"/>
</dbReference>
<dbReference type="RefSeq" id="WP_200385965.1">
    <property type="nucleotide sequence ID" value="NZ_NRSD01000001.1"/>
</dbReference>
<dbReference type="Proteomes" id="UP001138802">
    <property type="component" value="Unassembled WGS sequence"/>
</dbReference>
<accession>A0A9X0WEI9</accession>
<organism evidence="3 4">
    <name type="scientific">Thiocapsa imhoffii</name>
    <dbReference type="NCBI Taxonomy" id="382777"/>
    <lineage>
        <taxon>Bacteria</taxon>
        <taxon>Pseudomonadati</taxon>
        <taxon>Pseudomonadota</taxon>
        <taxon>Gammaproteobacteria</taxon>
        <taxon>Chromatiales</taxon>
        <taxon>Chromatiaceae</taxon>
        <taxon>Thiocapsa</taxon>
    </lineage>
</organism>